<gene>
    <name evidence="3" type="ORF">NVV95_04180</name>
</gene>
<dbReference type="EMBL" id="JANTEZ010000002">
    <property type="protein sequence ID" value="MCS5713748.1"/>
    <property type="molecule type" value="Genomic_DNA"/>
</dbReference>
<feature type="transmembrane region" description="Helical" evidence="2">
    <location>
        <begin position="92"/>
        <end position="109"/>
    </location>
</feature>
<proteinExistence type="predicted"/>
<feature type="region of interest" description="Disordered" evidence="1">
    <location>
        <begin position="1"/>
        <end position="45"/>
    </location>
</feature>
<keyword evidence="2" id="KW-1133">Transmembrane helix</keyword>
<keyword evidence="2" id="KW-0472">Membrane</keyword>
<dbReference type="SUPFAM" id="SSF81995">
    <property type="entry name" value="beta-sandwich domain of Sec23/24"/>
    <property type="match status" value="1"/>
</dbReference>
<evidence type="ECO:0000256" key="2">
    <source>
        <dbReference type="SAM" id="Phobius"/>
    </source>
</evidence>
<feature type="transmembrane region" description="Helical" evidence="2">
    <location>
        <begin position="121"/>
        <end position="140"/>
    </location>
</feature>
<feature type="compositionally biased region" description="Pro residues" evidence="1">
    <location>
        <begin position="1"/>
        <end position="20"/>
    </location>
</feature>
<keyword evidence="4" id="KW-1185">Reference proteome</keyword>
<dbReference type="RefSeq" id="WP_259485294.1">
    <property type="nucleotide sequence ID" value="NZ_JANTEZ010000002.1"/>
</dbReference>
<evidence type="ECO:0000256" key="1">
    <source>
        <dbReference type="SAM" id="MobiDB-lite"/>
    </source>
</evidence>
<organism evidence="3 4">
    <name type="scientific">Herbiconiux gentiana</name>
    <dbReference type="NCBI Taxonomy" id="2970912"/>
    <lineage>
        <taxon>Bacteria</taxon>
        <taxon>Bacillati</taxon>
        <taxon>Actinomycetota</taxon>
        <taxon>Actinomycetes</taxon>
        <taxon>Micrococcales</taxon>
        <taxon>Microbacteriaceae</taxon>
        <taxon>Herbiconiux</taxon>
    </lineage>
</organism>
<accession>A0ABT2GC15</accession>
<reference evidence="3" key="1">
    <citation type="submission" date="2022-08" db="EMBL/GenBank/DDBJ databases">
        <authorList>
            <person name="Deng Y."/>
            <person name="Han X.-F."/>
            <person name="Zhang Y.-Q."/>
        </authorList>
    </citation>
    <scope>NUCLEOTIDE SEQUENCE</scope>
    <source>
        <strain evidence="3">CPCC 205716</strain>
    </source>
</reference>
<evidence type="ECO:0000313" key="4">
    <source>
        <dbReference type="Proteomes" id="UP001165580"/>
    </source>
</evidence>
<dbReference type="Proteomes" id="UP001165580">
    <property type="component" value="Unassembled WGS sequence"/>
</dbReference>
<protein>
    <submittedName>
        <fullName evidence="3">DUF4190 domain-containing protein</fullName>
    </submittedName>
</protein>
<evidence type="ECO:0000313" key="3">
    <source>
        <dbReference type="EMBL" id="MCS5713748.1"/>
    </source>
</evidence>
<name>A0ABT2GC15_9MICO</name>
<comment type="caution">
    <text evidence="3">The sequence shown here is derived from an EMBL/GenBank/DDBJ whole genome shotgun (WGS) entry which is preliminary data.</text>
</comment>
<sequence>MNDDIPPMPPQDAMPLPAPTPHYQQTPANYPPPAQNPPAHYQPQQGQPIYMQPVYLAAPPRPPLPGSAIATLVLGIISMALFMTILLSPVGASLGVVGLVFGFVAIDSVRRPGRRGVGHAVWGLILNGIPVGIFVLGWLVSTVS</sequence>
<keyword evidence="2" id="KW-0812">Transmembrane</keyword>